<evidence type="ECO:0008006" key="4">
    <source>
        <dbReference type="Google" id="ProtNLM"/>
    </source>
</evidence>
<dbReference type="Proteomes" id="UP001396334">
    <property type="component" value="Unassembled WGS sequence"/>
</dbReference>
<dbReference type="EMBL" id="JBBPBN010000057">
    <property type="protein sequence ID" value="KAK8988600.1"/>
    <property type="molecule type" value="Genomic_DNA"/>
</dbReference>
<keyword evidence="3" id="KW-1185">Reference proteome</keyword>
<gene>
    <name evidence="2" type="ORF">V6N11_029983</name>
</gene>
<feature type="chain" id="PRO_5046695230" description="Pectinesterase inhibitor domain-containing protein" evidence="1">
    <location>
        <begin position="18"/>
        <end position="121"/>
    </location>
</feature>
<evidence type="ECO:0000256" key="1">
    <source>
        <dbReference type="SAM" id="SignalP"/>
    </source>
</evidence>
<comment type="caution">
    <text evidence="2">The sequence shown here is derived from an EMBL/GenBank/DDBJ whole genome shotgun (WGS) entry which is preliminary data.</text>
</comment>
<evidence type="ECO:0000313" key="3">
    <source>
        <dbReference type="Proteomes" id="UP001396334"/>
    </source>
</evidence>
<proteinExistence type="predicted"/>
<keyword evidence="1" id="KW-0732">Signal</keyword>
<reference evidence="2 3" key="1">
    <citation type="journal article" date="2024" name="G3 (Bethesda)">
        <title>Genome assembly of Hibiscus sabdariffa L. provides insights into metabolisms of medicinal natural products.</title>
        <authorList>
            <person name="Kim T."/>
        </authorList>
    </citation>
    <scope>NUCLEOTIDE SEQUENCE [LARGE SCALE GENOMIC DNA]</scope>
    <source>
        <strain evidence="2">TK-2024</strain>
        <tissue evidence="2">Old leaves</tissue>
    </source>
</reference>
<name>A0ABR2PJP4_9ROSI</name>
<accession>A0ABR2PJP4</accession>
<feature type="signal peptide" evidence="1">
    <location>
        <begin position="1"/>
        <end position="17"/>
    </location>
</feature>
<sequence length="121" mass="13039">MPVAALRLLSTIATGLAIDVYGAAEAIGVETSSVEELGTTAARNGRLCSALSWDAFASQISGSESDICISIFREMVSATTVDDAKVCASKLLYQEQFRTLEVNNFTMAMNLRQTVKKLHVF</sequence>
<organism evidence="2 3">
    <name type="scientific">Hibiscus sabdariffa</name>
    <name type="common">roselle</name>
    <dbReference type="NCBI Taxonomy" id="183260"/>
    <lineage>
        <taxon>Eukaryota</taxon>
        <taxon>Viridiplantae</taxon>
        <taxon>Streptophyta</taxon>
        <taxon>Embryophyta</taxon>
        <taxon>Tracheophyta</taxon>
        <taxon>Spermatophyta</taxon>
        <taxon>Magnoliopsida</taxon>
        <taxon>eudicotyledons</taxon>
        <taxon>Gunneridae</taxon>
        <taxon>Pentapetalae</taxon>
        <taxon>rosids</taxon>
        <taxon>malvids</taxon>
        <taxon>Malvales</taxon>
        <taxon>Malvaceae</taxon>
        <taxon>Malvoideae</taxon>
        <taxon>Hibiscus</taxon>
    </lineage>
</organism>
<protein>
    <recommendedName>
        <fullName evidence="4">Pectinesterase inhibitor domain-containing protein</fullName>
    </recommendedName>
</protein>
<evidence type="ECO:0000313" key="2">
    <source>
        <dbReference type="EMBL" id="KAK8988600.1"/>
    </source>
</evidence>